<accession>V3ZY20</accession>
<protein>
    <recommendedName>
        <fullName evidence="5">SMB domain-containing protein</fullName>
    </recommendedName>
</protein>
<feature type="signal peptide" evidence="2">
    <location>
        <begin position="1"/>
        <end position="24"/>
    </location>
</feature>
<gene>
    <name evidence="3" type="ORF">LOTGIDRAFT_167826</name>
</gene>
<evidence type="ECO:0000256" key="1">
    <source>
        <dbReference type="SAM" id="MobiDB-lite"/>
    </source>
</evidence>
<dbReference type="OrthoDB" id="6146532at2759"/>
<reference evidence="3 4" key="1">
    <citation type="journal article" date="2013" name="Nature">
        <title>Insights into bilaterian evolution from three spiralian genomes.</title>
        <authorList>
            <person name="Simakov O."/>
            <person name="Marletaz F."/>
            <person name="Cho S.J."/>
            <person name="Edsinger-Gonzales E."/>
            <person name="Havlak P."/>
            <person name="Hellsten U."/>
            <person name="Kuo D.H."/>
            <person name="Larsson T."/>
            <person name="Lv J."/>
            <person name="Arendt D."/>
            <person name="Savage R."/>
            <person name="Osoegawa K."/>
            <person name="de Jong P."/>
            <person name="Grimwood J."/>
            <person name="Chapman J.A."/>
            <person name="Shapiro H."/>
            <person name="Aerts A."/>
            <person name="Otillar R.P."/>
            <person name="Terry A.Y."/>
            <person name="Boore J.L."/>
            <person name="Grigoriev I.V."/>
            <person name="Lindberg D.R."/>
            <person name="Seaver E.C."/>
            <person name="Weisblat D.A."/>
            <person name="Putnam N.H."/>
            <person name="Rokhsar D.S."/>
        </authorList>
    </citation>
    <scope>NUCLEOTIDE SEQUENCE [LARGE SCALE GENOMIC DNA]</scope>
</reference>
<dbReference type="Proteomes" id="UP000030746">
    <property type="component" value="Unassembled WGS sequence"/>
</dbReference>
<evidence type="ECO:0000313" key="4">
    <source>
        <dbReference type="Proteomes" id="UP000030746"/>
    </source>
</evidence>
<dbReference type="GeneID" id="20240706"/>
<evidence type="ECO:0000256" key="2">
    <source>
        <dbReference type="SAM" id="SignalP"/>
    </source>
</evidence>
<feature type="chain" id="PRO_5004716698" description="SMB domain-containing protein" evidence="2">
    <location>
        <begin position="25"/>
        <end position="632"/>
    </location>
</feature>
<name>V3ZY20_LOTGI</name>
<keyword evidence="2" id="KW-0732">Signal</keyword>
<feature type="region of interest" description="Disordered" evidence="1">
    <location>
        <begin position="581"/>
        <end position="601"/>
    </location>
</feature>
<proteinExistence type="predicted"/>
<sequence>MQGKRQFHFLSFIFLTLVFELNFAFNFVDDNVTHTAVSSTSPFFTASFYTSRFHQQVTLIDGQFCGPNDCFASVLTALRVRNPNCHQCSCNEDCFLYHDCCPSVSVYANIPYRKREFICRQPGSKPSKNGQRYFLTSTCPVGQPPDLVYKCEGSIDPDVDVQMPVEGFGPDCFGNFKNRYCAECHGCNETYYVTTFLECINSSHVLTDPISALEKITTALITDDCKIDYLLPGVMCEVTDEDGFELIDSCNQTGLWEEYDELVLKGCLLKSYKIPVFDKYYNIFCYMCNHNYTWGRGICRDILCPPELEFKEKDSICKDKIVTNAYGYDVCVIRETIETNPSEAALELNTVINDMKKQLEVVSFVIKSSEQYDLEMWNCDGKVFFRVQTRFQIASVYMTSRSYFRSLLGWIFGDSVFKPPEKCGHVTKSSLEEDNCKVNAILNTGKLDDLSHSTPLITFVKSVIYLPFSKLTECCQTRLEGSEFVIDKFGILTILTSQKTLKELDYVLDVNDTVRVCIDDIVQLPYKSPCSNRQTFYFDESDFNSRQGTTTPGYETNYDLTLPPEAIVYDDETLYHDDIEESLFDPETKDETSTESTTIGDSINSNTSNRLIVPLVLFHANMCCLIVYTLFT</sequence>
<dbReference type="AlphaFoldDB" id="V3ZY20"/>
<dbReference type="RefSeq" id="XP_009063575.1">
    <property type="nucleotide sequence ID" value="XM_009065327.1"/>
</dbReference>
<evidence type="ECO:0000313" key="3">
    <source>
        <dbReference type="EMBL" id="ESO85846.1"/>
    </source>
</evidence>
<organism evidence="3 4">
    <name type="scientific">Lottia gigantea</name>
    <name type="common">Giant owl limpet</name>
    <dbReference type="NCBI Taxonomy" id="225164"/>
    <lineage>
        <taxon>Eukaryota</taxon>
        <taxon>Metazoa</taxon>
        <taxon>Spiralia</taxon>
        <taxon>Lophotrochozoa</taxon>
        <taxon>Mollusca</taxon>
        <taxon>Gastropoda</taxon>
        <taxon>Patellogastropoda</taxon>
        <taxon>Lottioidea</taxon>
        <taxon>Lottiidae</taxon>
        <taxon>Lottia</taxon>
    </lineage>
</organism>
<dbReference type="CTD" id="20240706"/>
<dbReference type="KEGG" id="lgi:LOTGIDRAFT_167826"/>
<dbReference type="EMBL" id="KB203251">
    <property type="protein sequence ID" value="ESO85846.1"/>
    <property type="molecule type" value="Genomic_DNA"/>
</dbReference>
<keyword evidence="4" id="KW-1185">Reference proteome</keyword>
<evidence type="ECO:0008006" key="5">
    <source>
        <dbReference type="Google" id="ProtNLM"/>
    </source>
</evidence>
<dbReference type="HOGENOM" id="CLU_432990_0_0_1"/>